<dbReference type="SMART" id="SM00393">
    <property type="entry name" value="R3H"/>
    <property type="match status" value="1"/>
</dbReference>
<dbReference type="GO" id="GO:0003723">
    <property type="term" value="F:RNA binding"/>
    <property type="evidence" value="ECO:0007669"/>
    <property type="project" value="InterPro"/>
</dbReference>
<dbReference type="STRING" id="1802557.A3A20_02690"/>
<reference evidence="3 4" key="1">
    <citation type="journal article" date="2016" name="Nat. Commun.">
        <title>Thousands of microbial genomes shed light on interconnected biogeochemical processes in an aquifer system.</title>
        <authorList>
            <person name="Anantharaman K."/>
            <person name="Brown C.T."/>
            <person name="Hug L.A."/>
            <person name="Sharon I."/>
            <person name="Castelle C.J."/>
            <person name="Probst A.J."/>
            <person name="Thomas B.C."/>
            <person name="Singh A."/>
            <person name="Wilkins M.J."/>
            <person name="Karaoz U."/>
            <person name="Brodie E.L."/>
            <person name="Williams K.H."/>
            <person name="Hubbard S.S."/>
            <person name="Banfield J.F."/>
        </authorList>
    </citation>
    <scope>NUCLEOTIDE SEQUENCE [LARGE SCALE GENOMIC DNA]</scope>
</reference>
<evidence type="ECO:0000259" key="2">
    <source>
        <dbReference type="PROSITE" id="PS51061"/>
    </source>
</evidence>
<evidence type="ECO:0000256" key="1">
    <source>
        <dbReference type="SAM" id="Coils"/>
    </source>
</evidence>
<evidence type="ECO:0000313" key="3">
    <source>
        <dbReference type="EMBL" id="OGM91455.1"/>
    </source>
</evidence>
<dbReference type="InterPro" id="IPR039247">
    <property type="entry name" value="KhpB"/>
</dbReference>
<name>A0A1F8DUD8_9BACT</name>
<dbReference type="InterPro" id="IPR036867">
    <property type="entry name" value="R3H_dom_sf"/>
</dbReference>
<evidence type="ECO:0000313" key="4">
    <source>
        <dbReference type="Proteomes" id="UP000178946"/>
    </source>
</evidence>
<organism evidence="3 4">
    <name type="scientific">Candidatus Wolfebacteria bacterium RIFCSPLOWO2_01_FULL_45_19</name>
    <dbReference type="NCBI Taxonomy" id="1802557"/>
    <lineage>
        <taxon>Bacteria</taxon>
        <taxon>Candidatus Wolfeibacteriota</taxon>
    </lineage>
</organism>
<comment type="caution">
    <text evidence="3">The sequence shown here is derived from an EMBL/GenBank/DDBJ whole genome shotgun (WGS) entry which is preliminary data.</text>
</comment>
<keyword evidence="1" id="KW-0175">Coiled coil</keyword>
<dbReference type="Pfam" id="PF01424">
    <property type="entry name" value="R3H"/>
    <property type="match status" value="1"/>
</dbReference>
<dbReference type="SUPFAM" id="SSF82708">
    <property type="entry name" value="R3H domain"/>
    <property type="match status" value="1"/>
</dbReference>
<dbReference type="InterPro" id="IPR001374">
    <property type="entry name" value="R3H_dom"/>
</dbReference>
<dbReference type="EMBL" id="MGIR01000002">
    <property type="protein sequence ID" value="OGM91455.1"/>
    <property type="molecule type" value="Genomic_DNA"/>
</dbReference>
<sequence>MTNNSHQPIQKLLELIGFENFNIEANDEGKISISIYDDAIKNAARFLPDLETAARLVAKKNNLFIAGVDINNYRKERERLIVELAKASARKAIVEKQPVELPPMNAYERRLVHVELASRPDVKTESVGEGATRRVSIQLL</sequence>
<accession>A0A1F8DUD8</accession>
<dbReference type="PANTHER" id="PTHR35800:SF1">
    <property type="entry name" value="RNA-BINDING PROTEIN KHPB"/>
    <property type="match status" value="1"/>
</dbReference>
<dbReference type="CDD" id="cd02644">
    <property type="entry name" value="R3H_jag"/>
    <property type="match status" value="1"/>
</dbReference>
<dbReference type="Proteomes" id="UP000178946">
    <property type="component" value="Unassembled WGS sequence"/>
</dbReference>
<dbReference type="PANTHER" id="PTHR35800">
    <property type="entry name" value="PROTEIN JAG"/>
    <property type="match status" value="1"/>
</dbReference>
<dbReference type="Gene3D" id="3.30.1370.50">
    <property type="entry name" value="R3H-like domain"/>
    <property type="match status" value="1"/>
</dbReference>
<proteinExistence type="predicted"/>
<feature type="coiled-coil region" evidence="1">
    <location>
        <begin position="70"/>
        <end position="97"/>
    </location>
</feature>
<dbReference type="InterPro" id="IPR034079">
    <property type="entry name" value="R3H_KhpB"/>
</dbReference>
<protein>
    <recommendedName>
        <fullName evidence="2">R3H domain-containing protein</fullName>
    </recommendedName>
</protein>
<feature type="domain" description="R3H" evidence="2">
    <location>
        <begin position="75"/>
        <end position="140"/>
    </location>
</feature>
<dbReference type="PROSITE" id="PS51061">
    <property type="entry name" value="R3H"/>
    <property type="match status" value="1"/>
</dbReference>
<dbReference type="AlphaFoldDB" id="A0A1F8DUD8"/>
<gene>
    <name evidence="3" type="ORF">A3A20_02690</name>
</gene>